<gene>
    <name evidence="5" type="ORF">HAX54_022064</name>
</gene>
<keyword evidence="4" id="KW-0812">Transmembrane</keyword>
<keyword evidence="6" id="KW-1185">Reference proteome</keyword>
<name>A0ABS8S433_DATST</name>
<dbReference type="Pfam" id="PF13041">
    <property type="entry name" value="PPR_2"/>
    <property type="match status" value="1"/>
</dbReference>
<evidence type="ECO:0000256" key="1">
    <source>
        <dbReference type="ARBA" id="ARBA00007626"/>
    </source>
</evidence>
<accession>A0ABS8S433</accession>
<feature type="repeat" description="PPR" evidence="3">
    <location>
        <begin position="95"/>
        <end position="129"/>
    </location>
</feature>
<evidence type="ECO:0008006" key="7">
    <source>
        <dbReference type="Google" id="ProtNLM"/>
    </source>
</evidence>
<dbReference type="PANTHER" id="PTHR47874:SF1">
    <property type="entry name" value="OS05G0407900 PROTEIN"/>
    <property type="match status" value="1"/>
</dbReference>
<protein>
    <recommendedName>
        <fullName evidence="7">Pentatricopeptide repeat-containing protein</fullName>
    </recommendedName>
</protein>
<evidence type="ECO:0000313" key="6">
    <source>
        <dbReference type="Proteomes" id="UP000823775"/>
    </source>
</evidence>
<keyword evidence="4" id="KW-0472">Membrane</keyword>
<dbReference type="Proteomes" id="UP000823775">
    <property type="component" value="Unassembled WGS sequence"/>
</dbReference>
<feature type="transmembrane region" description="Helical" evidence="4">
    <location>
        <begin position="39"/>
        <end position="63"/>
    </location>
</feature>
<keyword evidence="4" id="KW-1133">Transmembrane helix</keyword>
<reference evidence="5 6" key="1">
    <citation type="journal article" date="2021" name="BMC Genomics">
        <title>Datura genome reveals duplications of psychoactive alkaloid biosynthetic genes and high mutation rate following tissue culture.</title>
        <authorList>
            <person name="Rajewski A."/>
            <person name="Carter-House D."/>
            <person name="Stajich J."/>
            <person name="Litt A."/>
        </authorList>
    </citation>
    <scope>NUCLEOTIDE SEQUENCE [LARGE SCALE GENOMIC DNA]</scope>
    <source>
        <strain evidence="5">AR-01</strain>
    </source>
</reference>
<dbReference type="EMBL" id="JACEIK010000265">
    <property type="protein sequence ID" value="MCD7453773.1"/>
    <property type="molecule type" value="Genomic_DNA"/>
</dbReference>
<evidence type="ECO:0000313" key="5">
    <source>
        <dbReference type="EMBL" id="MCD7453773.1"/>
    </source>
</evidence>
<sequence length="298" mass="34336">MTAEDYSKAIVVSGGLKNVDLAAELFKEASNKQLKSTSLYNALMTAYMCSGLAVNVSISFWGLEERSNMYSNYCNIQHTDLGVWRITYGGTICSNVGTYNYLIAGYITAWMWDDVEKTYRIMRARSIKPDLTTHLLMLRGYAHSDKLDKMEEIYELVKVDKLANFVSRAECAGWKICWSIYHCKSAMYASQRQLIEMERVLNEMDKVNLDFSKKSFWILLKAYTPFGKRINFISGYMSPEYAMQGIFWRSLMHKLPYPDIRDCKQQKKSPAFIAMKIHRTSQAIDMIHPSPRQSALAK</sequence>
<dbReference type="InterPro" id="IPR002885">
    <property type="entry name" value="PPR_rpt"/>
</dbReference>
<comment type="similarity">
    <text evidence="1">Belongs to the PPR family. P subfamily.</text>
</comment>
<evidence type="ECO:0000256" key="4">
    <source>
        <dbReference type="SAM" id="Phobius"/>
    </source>
</evidence>
<keyword evidence="2" id="KW-0677">Repeat</keyword>
<dbReference type="NCBIfam" id="TIGR00756">
    <property type="entry name" value="PPR"/>
    <property type="match status" value="1"/>
</dbReference>
<evidence type="ECO:0000256" key="3">
    <source>
        <dbReference type="PROSITE-ProRule" id="PRU00708"/>
    </source>
</evidence>
<dbReference type="PROSITE" id="PS51375">
    <property type="entry name" value="PPR"/>
    <property type="match status" value="1"/>
</dbReference>
<evidence type="ECO:0000256" key="2">
    <source>
        <dbReference type="ARBA" id="ARBA00022737"/>
    </source>
</evidence>
<dbReference type="InterPro" id="IPR044179">
    <property type="entry name" value="PPR5-like"/>
</dbReference>
<organism evidence="5 6">
    <name type="scientific">Datura stramonium</name>
    <name type="common">Jimsonweed</name>
    <name type="synonym">Common thornapple</name>
    <dbReference type="NCBI Taxonomy" id="4076"/>
    <lineage>
        <taxon>Eukaryota</taxon>
        <taxon>Viridiplantae</taxon>
        <taxon>Streptophyta</taxon>
        <taxon>Embryophyta</taxon>
        <taxon>Tracheophyta</taxon>
        <taxon>Spermatophyta</taxon>
        <taxon>Magnoliopsida</taxon>
        <taxon>eudicotyledons</taxon>
        <taxon>Gunneridae</taxon>
        <taxon>Pentapetalae</taxon>
        <taxon>asterids</taxon>
        <taxon>lamiids</taxon>
        <taxon>Solanales</taxon>
        <taxon>Solanaceae</taxon>
        <taxon>Solanoideae</taxon>
        <taxon>Datureae</taxon>
        <taxon>Datura</taxon>
    </lineage>
</organism>
<dbReference type="InterPro" id="IPR011990">
    <property type="entry name" value="TPR-like_helical_dom_sf"/>
</dbReference>
<dbReference type="PANTHER" id="PTHR47874">
    <property type="entry name" value="EXPRESSED PROTEIN"/>
    <property type="match status" value="1"/>
</dbReference>
<dbReference type="Gene3D" id="1.25.40.10">
    <property type="entry name" value="Tetratricopeptide repeat domain"/>
    <property type="match status" value="1"/>
</dbReference>
<proteinExistence type="inferred from homology"/>
<comment type="caution">
    <text evidence="5">The sequence shown here is derived from an EMBL/GenBank/DDBJ whole genome shotgun (WGS) entry which is preliminary data.</text>
</comment>